<dbReference type="Pfam" id="PF26146">
    <property type="entry name" value="PI-PLC_X"/>
    <property type="match status" value="1"/>
</dbReference>
<dbReference type="InterPro" id="IPR005018">
    <property type="entry name" value="DOMON_domain"/>
</dbReference>
<dbReference type="PROSITE" id="PS51257">
    <property type="entry name" value="PROKAR_LIPOPROTEIN"/>
    <property type="match status" value="1"/>
</dbReference>
<feature type="signal peptide" evidence="8">
    <location>
        <begin position="1"/>
        <end position="19"/>
    </location>
</feature>
<dbReference type="PANTHER" id="PTHR47797:SF1">
    <property type="entry name" value="CYTOCHROME B561 DOMAIN-CONTAINING PROTEIN-RELATED"/>
    <property type="match status" value="1"/>
</dbReference>
<evidence type="ECO:0000256" key="1">
    <source>
        <dbReference type="ARBA" id="ARBA00004370"/>
    </source>
</evidence>
<name>A0A9W8TLA6_9PEZI</name>
<dbReference type="Pfam" id="PF03188">
    <property type="entry name" value="Cytochrom_B561"/>
    <property type="match status" value="1"/>
</dbReference>
<dbReference type="CDD" id="cd09630">
    <property type="entry name" value="CDH_like_cytochrome"/>
    <property type="match status" value="1"/>
</dbReference>
<proteinExistence type="predicted"/>
<feature type="domain" description="Cytochrome b561" evidence="10">
    <location>
        <begin position="485"/>
        <end position="681"/>
    </location>
</feature>
<keyword evidence="8" id="KW-0732">Signal</keyword>
<evidence type="ECO:0000256" key="8">
    <source>
        <dbReference type="SAM" id="SignalP"/>
    </source>
</evidence>
<gene>
    <name evidence="11" type="ORF">NPX13_g5434</name>
</gene>
<dbReference type="InterPro" id="IPR006593">
    <property type="entry name" value="Cyt_b561/ferric_Rdtase_TM"/>
</dbReference>
<evidence type="ECO:0000256" key="6">
    <source>
        <dbReference type="ARBA" id="ARBA00023136"/>
    </source>
</evidence>
<dbReference type="EMBL" id="JANPWZ010000856">
    <property type="protein sequence ID" value="KAJ3571289.1"/>
    <property type="molecule type" value="Genomic_DNA"/>
</dbReference>
<sequence>MRTTTTWPVLTLAASAAAACNGNDAYCDRLYSQVTFAGSHNSAFVGIGPSDNQLTSVTAQLDEGIRFLTTQTHDKDGVIENCHTSCALLDAGTLQDYLGTVKTWVDGHPDDVVTLLITNGDAIDITKFDDAFKAVGLDAYTFTPSGTLGLDDWPTLGSVAPHYLPAVTVYSQATNKRVDYNSDTSQVPYILDEFTYFFETPFDPQEDQLSGCNIDRPSGASADGRLILANHNRNVEILGIDLPDLANAGDTNSVDSITAQSDTCNSLHGRIPNVVLLDYVSVGEVIDAQNSLNGANDLTNGKRLQAAFFKSVQSEPLPLTVKATSSSIFVSPQKDLAFAINVPDDASSSDLFFSMAFPAQSSWVAVGLGSSTMGGNPLVLMAYPSKHGDNVTMSPRRSYGHSEPVYDPAIDVRALEGTGLFNDSTLIFNGVCSNCRSWSRDGSIDVTSSAQQMIYASGPVGYTRSDDPRASFKAHSSYGSFTMDLVRATGSDGVPEIPTNENVTSAGAVQRSGETGYVDKKAILHAVFMVLAFVGIWPFGILVLRVGNSPRWHAINQVVAFGLVLVGAILGFVISVSYNRSKKFNTPHQIIGILVFIFVIAQLVLGFLHHRMYKKTQQPTKLAPIHVWLGRFVILLGIVNGFTGFPLALSPSYDYALLGVVSFVLPVFLLILAAGKIFRKLMKKAKQSDLEPNSGYEMDPWGHSTEPGMQPPAGHMVGNPRTPTRIGAPPQGPRQHCTLAIRIRLTIKTSDYCYMMPSKAYRVAFTVLFPGVTLTAVDTTDGGKRRTQNLRSWVMPVEMASRILKFCLVAGYLALRASAACAVYGVDYSNGGSYNIDPASDELFTFTSIFQTCVQETVKPVLVDPAGHQYTCTQINTTPDGQEQTSTCSIAYSSMSSGQWKIIISGVNVAVQRVINLTLVTPSTVTVTATPTVIVGITSTPNPTTVYSTIGTQTQTLILAPQTVTTACSGSTTTVTVTPTKATYVTTSTVVRTTTDSTITKTSTKTVQKTAYCHYTDDRSPSNTICVGLACGLPPDLPTPTICVGFACGKPAAETTRVPDTPTTSSVEVLKVLATTITVTETTYTVTSTTVTLLPTPTVTESVIRITTATITPQPSTVCSGQKPGITVSLTQPQATVTQTSLSYSTKHSTATVSVVSTKTTVSTNSKSATSCWLNGGWMGAD</sequence>
<evidence type="ECO:0008006" key="13">
    <source>
        <dbReference type="Google" id="ProtNLM"/>
    </source>
</evidence>
<dbReference type="InterPro" id="IPR017946">
    <property type="entry name" value="PLC-like_Pdiesterase_TIM-brl"/>
</dbReference>
<dbReference type="SUPFAM" id="SSF49344">
    <property type="entry name" value="CBD9-like"/>
    <property type="match status" value="1"/>
</dbReference>
<evidence type="ECO:0000256" key="3">
    <source>
        <dbReference type="ARBA" id="ARBA00022692"/>
    </source>
</evidence>
<evidence type="ECO:0000259" key="9">
    <source>
        <dbReference type="PROSITE" id="PS50836"/>
    </source>
</evidence>
<reference evidence="11" key="1">
    <citation type="submission" date="2022-07" db="EMBL/GenBank/DDBJ databases">
        <title>Genome Sequence of Xylaria arbuscula.</title>
        <authorList>
            <person name="Buettner E."/>
        </authorList>
    </citation>
    <scope>NUCLEOTIDE SEQUENCE</scope>
    <source>
        <strain evidence="11">VT107</strain>
    </source>
</reference>
<dbReference type="AlphaFoldDB" id="A0A9W8TLA6"/>
<dbReference type="Gene3D" id="2.60.40.1210">
    <property type="entry name" value="Cellobiose dehydrogenase, cytochrome domain"/>
    <property type="match status" value="1"/>
</dbReference>
<dbReference type="GO" id="GO:0008081">
    <property type="term" value="F:phosphoric diester hydrolase activity"/>
    <property type="evidence" value="ECO:0007669"/>
    <property type="project" value="InterPro"/>
</dbReference>
<keyword evidence="5 7" id="KW-1133">Transmembrane helix</keyword>
<feature type="domain" description="DOMON" evidence="9">
    <location>
        <begin position="334"/>
        <end position="458"/>
    </location>
</feature>
<protein>
    <recommendedName>
        <fullName evidence="13">Cytochrome b561 domain-containing protein</fullName>
    </recommendedName>
</protein>
<keyword evidence="4" id="KW-0249">Electron transport</keyword>
<evidence type="ECO:0000256" key="4">
    <source>
        <dbReference type="ARBA" id="ARBA00022982"/>
    </source>
</evidence>
<dbReference type="Gene3D" id="1.20.120.1770">
    <property type="match status" value="1"/>
</dbReference>
<dbReference type="PANTHER" id="PTHR47797">
    <property type="entry name" value="DEHYDROGENASE, PUTATIVE (AFU_ORTHOLOGUE AFUA_8G05805)-RELATED"/>
    <property type="match status" value="1"/>
</dbReference>
<dbReference type="PROSITE" id="PS50939">
    <property type="entry name" value="CYTOCHROME_B561"/>
    <property type="match status" value="1"/>
</dbReference>
<dbReference type="SMART" id="SM00664">
    <property type="entry name" value="DoH"/>
    <property type="match status" value="1"/>
</dbReference>
<feature type="transmembrane region" description="Helical" evidence="7">
    <location>
        <begin position="655"/>
        <end position="678"/>
    </location>
</feature>
<dbReference type="VEuPathDB" id="FungiDB:F4678DRAFT_58461"/>
<evidence type="ECO:0000256" key="2">
    <source>
        <dbReference type="ARBA" id="ARBA00022448"/>
    </source>
</evidence>
<evidence type="ECO:0000313" key="12">
    <source>
        <dbReference type="Proteomes" id="UP001148614"/>
    </source>
</evidence>
<dbReference type="Proteomes" id="UP001148614">
    <property type="component" value="Unassembled WGS sequence"/>
</dbReference>
<keyword evidence="12" id="KW-1185">Reference proteome</keyword>
<keyword evidence="6 7" id="KW-0472">Membrane</keyword>
<feature type="transmembrane region" description="Helical" evidence="7">
    <location>
        <begin position="522"/>
        <end position="546"/>
    </location>
</feature>
<organism evidence="11 12">
    <name type="scientific">Xylaria arbuscula</name>
    <dbReference type="NCBI Taxonomy" id="114810"/>
    <lineage>
        <taxon>Eukaryota</taxon>
        <taxon>Fungi</taxon>
        <taxon>Dikarya</taxon>
        <taxon>Ascomycota</taxon>
        <taxon>Pezizomycotina</taxon>
        <taxon>Sordariomycetes</taxon>
        <taxon>Xylariomycetidae</taxon>
        <taxon>Xylariales</taxon>
        <taxon>Xylariaceae</taxon>
        <taxon>Xylaria</taxon>
    </lineage>
</organism>
<dbReference type="VEuPathDB" id="FungiDB:F4678DRAFT_471879"/>
<dbReference type="PROSITE" id="PS50836">
    <property type="entry name" value="DOMON"/>
    <property type="match status" value="1"/>
</dbReference>
<feature type="transmembrane region" description="Helical" evidence="7">
    <location>
        <begin position="628"/>
        <end position="649"/>
    </location>
</feature>
<feature type="chain" id="PRO_5040855506" description="Cytochrome b561 domain-containing protein" evidence="8">
    <location>
        <begin position="20"/>
        <end position="1182"/>
    </location>
</feature>
<feature type="transmembrane region" description="Helical" evidence="7">
    <location>
        <begin position="558"/>
        <end position="578"/>
    </location>
</feature>
<dbReference type="SUPFAM" id="SSF51695">
    <property type="entry name" value="PLC-like phosphodiesterases"/>
    <property type="match status" value="1"/>
</dbReference>
<dbReference type="Pfam" id="PF16010">
    <property type="entry name" value="CDH-cyt"/>
    <property type="match status" value="1"/>
</dbReference>
<keyword evidence="3 7" id="KW-0812">Transmembrane</keyword>
<feature type="transmembrane region" description="Helical" evidence="7">
    <location>
        <begin position="590"/>
        <end position="608"/>
    </location>
</feature>
<dbReference type="GO" id="GO:0016020">
    <property type="term" value="C:membrane"/>
    <property type="evidence" value="ECO:0007669"/>
    <property type="project" value="UniProtKB-SubCell"/>
</dbReference>
<dbReference type="GO" id="GO:0006629">
    <property type="term" value="P:lipid metabolic process"/>
    <property type="evidence" value="ECO:0007669"/>
    <property type="project" value="InterPro"/>
</dbReference>
<evidence type="ECO:0000313" key="11">
    <source>
        <dbReference type="EMBL" id="KAJ3571289.1"/>
    </source>
</evidence>
<keyword evidence="2" id="KW-0813">Transport</keyword>
<dbReference type="InterPro" id="IPR015920">
    <property type="entry name" value="Cellobiose_DH-like_cyt"/>
</dbReference>
<accession>A0A9W8TLA6</accession>
<dbReference type="SMART" id="SM00665">
    <property type="entry name" value="B561"/>
    <property type="match status" value="1"/>
</dbReference>
<comment type="caution">
    <text evidence="11">The sequence shown here is derived from an EMBL/GenBank/DDBJ whole genome shotgun (WGS) entry which is preliminary data.</text>
</comment>
<dbReference type="CDD" id="cd08760">
    <property type="entry name" value="Cyt_b561_FRRS1_like"/>
    <property type="match status" value="1"/>
</dbReference>
<comment type="subcellular location">
    <subcellularLocation>
        <location evidence="1">Membrane</location>
    </subcellularLocation>
</comment>
<evidence type="ECO:0000259" key="10">
    <source>
        <dbReference type="PROSITE" id="PS50939"/>
    </source>
</evidence>
<dbReference type="Gene3D" id="3.20.20.190">
    <property type="entry name" value="Phosphatidylinositol (PI) phosphodiesterase"/>
    <property type="match status" value="1"/>
</dbReference>
<dbReference type="VEuPathDB" id="FungiDB:F4678DRAFT_430043"/>
<evidence type="ECO:0000256" key="5">
    <source>
        <dbReference type="ARBA" id="ARBA00022989"/>
    </source>
</evidence>
<evidence type="ECO:0000256" key="7">
    <source>
        <dbReference type="SAM" id="Phobius"/>
    </source>
</evidence>